<keyword evidence="8 9" id="KW-0324">Glycolysis</keyword>
<dbReference type="Gene3D" id="3.40.50.450">
    <property type="match status" value="1"/>
</dbReference>
<evidence type="ECO:0000256" key="6">
    <source>
        <dbReference type="ARBA" id="ARBA00022777"/>
    </source>
</evidence>
<comment type="subcellular location">
    <subcellularLocation>
        <location evidence="9">Cytoplasm</location>
    </subcellularLocation>
</comment>
<keyword evidence="5 9" id="KW-0479">Metal-binding</keyword>
<feature type="binding site" description="in other chain" evidence="9">
    <location>
        <begin position="280"/>
        <end position="283"/>
    </location>
    <ligand>
        <name>substrate</name>
        <note>ligand shared between dimeric partners</note>
    </ligand>
</feature>
<evidence type="ECO:0000313" key="11">
    <source>
        <dbReference type="EMBL" id="MBL3679832.1"/>
    </source>
</evidence>
<dbReference type="PANTHER" id="PTHR13697">
    <property type="entry name" value="PHOSPHOFRUCTOKINASE"/>
    <property type="match status" value="1"/>
</dbReference>
<sequence length="350" mass="36926">MRIGVLCSGGDSPGMNAAIRGAVLRGVDVHGFEMLGFMDGWRGFHDGEYLPLDRLAVRGLSPRGGVILGTSRVPPFPGGRGTPEALRSVAERFRALGLDGLLLIGGNGTQTVARMLSDAGMPVIGLPKTIDNDLDGTDYTFGFDTAVSIAAEAIDRLRTTGESHRRCMVLEVMGRDAGWIALHAGMAGGAQLTLVPEFPETIEQISEWVLSVRDRGRSSLVVVAEGFRLAGSEAGAVGTQVTREGHDGFGRPRLGGVAEVLAPLIEEHAGVETRATVLGHVQRGGPPTAFDRVLATRTGIAAADAVARGQWGMMAGLRGDRIELVPFVEAVGRLKTVPAARYAEARRNFG</sequence>
<dbReference type="InterPro" id="IPR015912">
    <property type="entry name" value="Phosphofructokinase_CS"/>
</dbReference>
<feature type="binding site" evidence="9">
    <location>
        <position position="166"/>
    </location>
    <ligand>
        <name>substrate</name>
        <note>ligand shared between dimeric partners</note>
    </ligand>
</feature>
<feature type="binding site" evidence="9">
    <location>
        <position position="274"/>
    </location>
    <ligand>
        <name>substrate</name>
        <note>ligand shared between dimeric partners</note>
    </ligand>
</feature>
<accession>A0ABS1SII0</accession>
<keyword evidence="4 9" id="KW-0808">Transferase</keyword>
<dbReference type="InterPro" id="IPR012829">
    <property type="entry name" value="Phosphofructokinase_III"/>
</dbReference>
<keyword evidence="9" id="KW-0547">Nucleotide-binding</keyword>
<dbReference type="Proteomes" id="UP001645859">
    <property type="component" value="Unassembled WGS sequence"/>
</dbReference>
<name>A0ABS1SII0_9MICO</name>
<feature type="binding site" description="in other chain" evidence="9">
    <location>
        <position position="225"/>
    </location>
    <ligand>
        <name>substrate</name>
        <note>ligand shared between dimeric partners</note>
    </ligand>
</feature>
<feature type="binding site" evidence="9">
    <location>
        <begin position="106"/>
        <end position="109"/>
    </location>
    <ligand>
        <name>ATP</name>
        <dbReference type="ChEBI" id="CHEBI:30616"/>
    </ligand>
</feature>
<feature type="site" description="Important for substrate specificity; cannot use PPi as phosphoryl donor" evidence="9">
    <location>
        <position position="108"/>
    </location>
</feature>
<keyword evidence="7 9" id="KW-0460">Magnesium</keyword>
<dbReference type="GO" id="GO:0003872">
    <property type="term" value="F:6-phosphofructokinase activity"/>
    <property type="evidence" value="ECO:0007669"/>
    <property type="project" value="UniProtKB-EC"/>
</dbReference>
<evidence type="ECO:0000256" key="7">
    <source>
        <dbReference type="ARBA" id="ARBA00022842"/>
    </source>
</evidence>
<evidence type="ECO:0000256" key="4">
    <source>
        <dbReference type="ARBA" id="ARBA00022679"/>
    </source>
</evidence>
<evidence type="ECO:0000256" key="5">
    <source>
        <dbReference type="ARBA" id="ARBA00022723"/>
    </source>
</evidence>
<comment type="caution">
    <text evidence="11">The sequence shown here is derived from an EMBL/GenBank/DDBJ whole genome shotgun (WGS) entry which is preliminary data.</text>
</comment>
<evidence type="ECO:0000256" key="2">
    <source>
        <dbReference type="ARBA" id="ARBA00004679"/>
    </source>
</evidence>
<evidence type="ECO:0000259" key="10">
    <source>
        <dbReference type="Pfam" id="PF00365"/>
    </source>
</evidence>
<dbReference type="NCBIfam" id="NF002872">
    <property type="entry name" value="PRK03202.1"/>
    <property type="match status" value="1"/>
</dbReference>
<keyword evidence="3 9" id="KW-0963">Cytoplasm</keyword>
<reference evidence="11 12" key="1">
    <citation type="submission" date="2018-09" db="EMBL/GenBank/DDBJ databases">
        <title>Comparative genomics of Leucobacter spp.</title>
        <authorList>
            <person name="Reis A.C."/>
            <person name="Kolvenbach B.A."/>
            <person name="Corvini P.F.X."/>
            <person name="Nunes O.C."/>
        </authorList>
    </citation>
    <scope>NUCLEOTIDE SEQUENCE [LARGE SCALE GENOMIC DNA]</scope>
    <source>
        <strain evidence="11 12">TAN 31504</strain>
    </source>
</reference>
<dbReference type="PRINTS" id="PR00476">
    <property type="entry name" value="PHFRCTKINASE"/>
</dbReference>
<evidence type="ECO:0000256" key="1">
    <source>
        <dbReference type="ARBA" id="ARBA00001946"/>
    </source>
</evidence>
<comment type="function">
    <text evidence="9">Catalyzes the phosphorylation of D-fructose 6-phosphate to fructose 1,6-bisphosphate by ATP, the first committing step of glycolysis.</text>
</comment>
<evidence type="ECO:0000313" key="12">
    <source>
        <dbReference type="Proteomes" id="UP001645859"/>
    </source>
</evidence>
<proteinExistence type="inferred from homology"/>
<feature type="binding site" evidence="9">
    <location>
        <begin position="72"/>
        <end position="73"/>
    </location>
    <ligand>
        <name>ATP</name>
        <dbReference type="ChEBI" id="CHEBI:30616"/>
    </ligand>
</feature>
<keyword evidence="12" id="KW-1185">Reference proteome</keyword>
<dbReference type="InterPro" id="IPR012003">
    <property type="entry name" value="ATP_PFK_prok-type"/>
</dbReference>
<comment type="pathway">
    <text evidence="2 9">Carbohydrate degradation; glycolysis; D-glyceraldehyde 3-phosphate and glycerone phosphate from D-glucose: step 3/4.</text>
</comment>
<feature type="binding site" evidence="9">
    <location>
        <position position="107"/>
    </location>
    <ligand>
        <name>Mg(2+)</name>
        <dbReference type="ChEBI" id="CHEBI:18420"/>
        <note>catalytic</note>
    </ligand>
</feature>
<evidence type="ECO:0000256" key="9">
    <source>
        <dbReference type="HAMAP-Rule" id="MF_01976"/>
    </source>
</evidence>
<dbReference type="RefSeq" id="WP_202345099.1">
    <property type="nucleotide sequence ID" value="NZ_BAAAPI010000003.1"/>
</dbReference>
<dbReference type="SUPFAM" id="SSF53784">
    <property type="entry name" value="Phosphofructokinase"/>
    <property type="match status" value="1"/>
</dbReference>
<dbReference type="PROSITE" id="PS00433">
    <property type="entry name" value="PHOSPHOFRUCTOKINASE"/>
    <property type="match status" value="1"/>
</dbReference>
<comment type="similarity">
    <text evidence="9">Belongs to the phosphofructokinase type A (PFKA) family. Mixed-substrate PFK group III subfamily.</text>
</comment>
<dbReference type="Pfam" id="PF00365">
    <property type="entry name" value="PFK"/>
    <property type="match status" value="1"/>
</dbReference>
<feature type="binding site" description="in other chain" evidence="9">
    <location>
        <begin position="129"/>
        <end position="131"/>
    </location>
    <ligand>
        <name>substrate</name>
        <note>ligand shared between dimeric partners</note>
    </ligand>
</feature>
<feature type="binding site" description="in other chain" evidence="9">
    <location>
        <begin position="173"/>
        <end position="175"/>
    </location>
    <ligand>
        <name>substrate</name>
        <note>ligand shared between dimeric partners</note>
    </ligand>
</feature>
<comment type="catalytic activity">
    <reaction evidence="9">
        <text>beta-D-fructose 6-phosphate + ATP = beta-D-fructose 1,6-bisphosphate + ADP + H(+)</text>
        <dbReference type="Rhea" id="RHEA:16109"/>
        <dbReference type="ChEBI" id="CHEBI:15378"/>
        <dbReference type="ChEBI" id="CHEBI:30616"/>
        <dbReference type="ChEBI" id="CHEBI:32966"/>
        <dbReference type="ChEBI" id="CHEBI:57634"/>
        <dbReference type="ChEBI" id="CHEBI:456216"/>
        <dbReference type="EC" id="2.7.1.11"/>
    </reaction>
</comment>
<comment type="subunit">
    <text evidence="9">Homodimer or homotetramer.</text>
</comment>
<dbReference type="PANTHER" id="PTHR13697:SF52">
    <property type="entry name" value="ATP-DEPENDENT 6-PHOSPHOFRUCTOKINASE 3"/>
    <property type="match status" value="1"/>
</dbReference>
<comment type="cofactor">
    <cofactor evidence="1 9">
        <name>Mg(2+)</name>
        <dbReference type="ChEBI" id="CHEBI:18420"/>
    </cofactor>
</comment>
<dbReference type="EC" id="2.7.1.11" evidence="9"/>
<keyword evidence="9" id="KW-0067">ATP-binding</keyword>
<keyword evidence="6 9" id="KW-0418">Kinase</keyword>
<evidence type="ECO:0000256" key="8">
    <source>
        <dbReference type="ARBA" id="ARBA00023152"/>
    </source>
</evidence>
<dbReference type="InterPro" id="IPR022953">
    <property type="entry name" value="ATP_PFK"/>
</dbReference>
<feature type="active site" description="Proton acceptor" evidence="9">
    <location>
        <position position="131"/>
    </location>
</feature>
<comment type="caution">
    <text evidence="9">Lacks conserved residue(s) required for the propagation of feature annotation.</text>
</comment>
<dbReference type="InterPro" id="IPR000023">
    <property type="entry name" value="Phosphofructokinase_dom"/>
</dbReference>
<dbReference type="Gene3D" id="3.40.50.460">
    <property type="entry name" value="Phosphofructokinase domain"/>
    <property type="match status" value="1"/>
</dbReference>
<dbReference type="InterPro" id="IPR035966">
    <property type="entry name" value="PKF_sf"/>
</dbReference>
<gene>
    <name evidence="9" type="primary">pfkA</name>
    <name evidence="11" type="ORF">D3230_11130</name>
</gene>
<feature type="binding site" evidence="9">
    <location>
        <position position="10"/>
    </location>
    <ligand>
        <name>ATP</name>
        <dbReference type="ChEBI" id="CHEBI:30616"/>
    </ligand>
</feature>
<feature type="domain" description="Phosphofructokinase" evidence="10">
    <location>
        <begin position="2"/>
        <end position="305"/>
    </location>
</feature>
<dbReference type="HAMAP" id="MF_01976">
    <property type="entry name" value="Phosphofructokinase_III"/>
    <property type="match status" value="1"/>
</dbReference>
<dbReference type="EMBL" id="QYAC01000005">
    <property type="protein sequence ID" value="MBL3679832.1"/>
    <property type="molecule type" value="Genomic_DNA"/>
</dbReference>
<protein>
    <recommendedName>
        <fullName evidence="9">ATP-dependent 6-phosphofructokinase</fullName>
        <shortName evidence="9">ATP-PFK</shortName>
        <shortName evidence="9">Phosphofructokinase</shortName>
        <ecNumber evidence="9">2.7.1.11</ecNumber>
    </recommendedName>
    <alternativeName>
        <fullName evidence="9">Phosphohexokinase</fullName>
    </alternativeName>
</protein>
<dbReference type="PIRSF" id="PIRSF000532">
    <property type="entry name" value="ATP_PFK_prok"/>
    <property type="match status" value="1"/>
</dbReference>
<organism evidence="11 12">
    <name type="scientific">Leucobacter chromiireducens subsp. solipictus</name>
    <dbReference type="NCBI Taxonomy" id="398235"/>
    <lineage>
        <taxon>Bacteria</taxon>
        <taxon>Bacillati</taxon>
        <taxon>Actinomycetota</taxon>
        <taxon>Actinomycetes</taxon>
        <taxon>Micrococcales</taxon>
        <taxon>Microbacteriaceae</taxon>
        <taxon>Leucobacter</taxon>
    </lineage>
</organism>
<evidence type="ECO:0000256" key="3">
    <source>
        <dbReference type="ARBA" id="ARBA00022490"/>
    </source>
</evidence>